<evidence type="ECO:0000313" key="2">
    <source>
        <dbReference type="EMBL" id="MDI6450439.1"/>
    </source>
</evidence>
<feature type="signal peptide" evidence="1">
    <location>
        <begin position="1"/>
        <end position="28"/>
    </location>
</feature>
<dbReference type="AlphaFoldDB" id="A0AAW6U3G5"/>
<keyword evidence="3" id="KW-1185">Reference proteome</keyword>
<feature type="chain" id="PRO_5043476532" evidence="1">
    <location>
        <begin position="29"/>
        <end position="207"/>
    </location>
</feature>
<comment type="caution">
    <text evidence="2">The sequence shown here is derived from an EMBL/GenBank/DDBJ whole genome shotgun (WGS) entry which is preliminary data.</text>
</comment>
<dbReference type="Proteomes" id="UP001431776">
    <property type="component" value="Unassembled WGS sequence"/>
</dbReference>
<dbReference type="EMBL" id="JASCXX010000020">
    <property type="protein sequence ID" value="MDI6450439.1"/>
    <property type="molecule type" value="Genomic_DNA"/>
</dbReference>
<evidence type="ECO:0000313" key="3">
    <source>
        <dbReference type="Proteomes" id="UP001431776"/>
    </source>
</evidence>
<gene>
    <name evidence="2" type="ORF">QJ522_15365</name>
</gene>
<protein>
    <submittedName>
        <fullName evidence="2">Uncharacterized protein</fullName>
    </submittedName>
</protein>
<proteinExistence type="predicted"/>
<reference evidence="2" key="1">
    <citation type="submission" date="2023-05" db="EMBL/GenBank/DDBJ databases">
        <title>Anaerotaeda fermentans gen. nov., sp. nov., a novel anaerobic planctomycete of the new family within the order Sedimentisphaerales isolated from Taman Peninsula, Russia.</title>
        <authorList>
            <person name="Khomyakova M.A."/>
            <person name="Merkel A.Y."/>
            <person name="Slobodkin A.I."/>
        </authorList>
    </citation>
    <scope>NUCLEOTIDE SEQUENCE</scope>
    <source>
        <strain evidence="2">M17dextr</strain>
    </source>
</reference>
<dbReference type="RefSeq" id="WP_349245850.1">
    <property type="nucleotide sequence ID" value="NZ_JASCXX010000020.1"/>
</dbReference>
<keyword evidence="1" id="KW-0732">Signal</keyword>
<organism evidence="2 3">
    <name type="scientific">Anaerobaca lacustris</name>
    <dbReference type="NCBI Taxonomy" id="3044600"/>
    <lineage>
        <taxon>Bacteria</taxon>
        <taxon>Pseudomonadati</taxon>
        <taxon>Planctomycetota</taxon>
        <taxon>Phycisphaerae</taxon>
        <taxon>Sedimentisphaerales</taxon>
        <taxon>Anaerobacaceae</taxon>
        <taxon>Anaerobaca</taxon>
    </lineage>
</organism>
<sequence>MVTRRNVVVLSSLVFAVLLFTTAWSVLAVGEDGAAWPPDTGPRFDGAWIVAAPSPSGSTIIHTSFQTAQDVHGLRYTVVMEHSQCSPTVWGMFPEANKQTNMVGYSEKTGPTTTRGTMIGYGIKTGEVEDELIYIEVCSYESELVCDNTAVNTATQSFYTPDQDADGDGFPDEGQEPVLCMPYTVNVKRVTFVPMCVPTPMPEDGGQ</sequence>
<name>A0AAW6U3G5_9BACT</name>
<accession>A0AAW6U3G5</accession>
<evidence type="ECO:0000256" key="1">
    <source>
        <dbReference type="SAM" id="SignalP"/>
    </source>
</evidence>